<dbReference type="InterPro" id="IPR054335">
    <property type="entry name" value="DuOB_dom"/>
</dbReference>
<evidence type="ECO:0000313" key="2">
    <source>
        <dbReference type="EMBL" id="OAD22218.1"/>
    </source>
</evidence>
<protein>
    <submittedName>
        <fullName evidence="2">Protein containing DUF488</fullName>
    </submittedName>
</protein>
<accession>A0A176S2S4</accession>
<evidence type="ECO:0000313" key="3">
    <source>
        <dbReference type="Proteomes" id="UP000076962"/>
    </source>
</evidence>
<feature type="domain" description="Dual OB-containing" evidence="1">
    <location>
        <begin position="3"/>
        <end position="42"/>
    </location>
</feature>
<sequence length="242" mass="27930">MSFELKYETKKNGDYPITNKVYLCLSLSEPFKGDCYKLVAGVILMKEIYTIGHSNHSIEHFVDLLKKHDITAIGDVRSHPYSKYNPQFSYEALKPELKKHNIAYVFLGKELGARSDDPSCYNQEGKVQYARMAQTENFKKGIERLNQGLESYRIAMMCAEKDPLMCHRTILIARQLRAEDMLIKHILEDGSLETQSEAEQRLMDLLKQSKQDLFATPEQLIEQAYDMQSDKIAYIEANDEQS</sequence>
<dbReference type="Pfam" id="PF22557">
    <property type="entry name" value="DuOB"/>
    <property type="match status" value="1"/>
</dbReference>
<evidence type="ECO:0000259" key="1">
    <source>
        <dbReference type="Pfam" id="PF22557"/>
    </source>
</evidence>
<dbReference type="Pfam" id="PF04343">
    <property type="entry name" value="DUF488"/>
    <property type="match status" value="1"/>
</dbReference>
<name>A0A176S2S4_9GAMM</name>
<gene>
    <name evidence="2" type="ORF">THIOM_001985</name>
</gene>
<dbReference type="InterPro" id="IPR007438">
    <property type="entry name" value="DUF488"/>
</dbReference>
<keyword evidence="3" id="KW-1185">Reference proteome</keyword>
<dbReference type="PANTHER" id="PTHR39337:SF1">
    <property type="entry name" value="BLR5642 PROTEIN"/>
    <property type="match status" value="1"/>
</dbReference>
<comment type="caution">
    <text evidence="2">The sequence shown here is derived from an EMBL/GenBank/DDBJ whole genome shotgun (WGS) entry which is preliminary data.</text>
</comment>
<dbReference type="PANTHER" id="PTHR39337">
    <property type="entry name" value="BLR5642 PROTEIN"/>
    <property type="match status" value="1"/>
</dbReference>
<dbReference type="EMBL" id="LUTY01001095">
    <property type="protein sequence ID" value="OAD22218.1"/>
    <property type="molecule type" value="Genomic_DNA"/>
</dbReference>
<dbReference type="AlphaFoldDB" id="A0A176S2S4"/>
<dbReference type="Proteomes" id="UP000076962">
    <property type="component" value="Unassembled WGS sequence"/>
</dbReference>
<organism evidence="2 3">
    <name type="scientific">Candidatus Thiomargarita nelsonii</name>
    <dbReference type="NCBI Taxonomy" id="1003181"/>
    <lineage>
        <taxon>Bacteria</taxon>
        <taxon>Pseudomonadati</taxon>
        <taxon>Pseudomonadota</taxon>
        <taxon>Gammaproteobacteria</taxon>
        <taxon>Thiotrichales</taxon>
        <taxon>Thiotrichaceae</taxon>
        <taxon>Thiomargarita</taxon>
    </lineage>
</organism>
<proteinExistence type="predicted"/>
<reference evidence="2 3" key="1">
    <citation type="submission" date="2016-05" db="EMBL/GenBank/DDBJ databases">
        <title>Single-cell genome of chain-forming Candidatus Thiomargarita nelsonii and comparison to other large sulfur-oxidizing bacteria.</title>
        <authorList>
            <person name="Winkel M."/>
            <person name="Salman V."/>
            <person name="Woyke T."/>
            <person name="Schulz-Vogt H."/>
            <person name="Richter M."/>
            <person name="Flood B."/>
            <person name="Bailey J."/>
            <person name="Amann R."/>
            <person name="Mussmann M."/>
        </authorList>
    </citation>
    <scope>NUCLEOTIDE SEQUENCE [LARGE SCALE GENOMIC DNA]</scope>
    <source>
        <strain evidence="2 3">THI036</strain>
    </source>
</reference>
<dbReference type="PATRIC" id="fig|1003181.4.peg.2743"/>